<organism evidence="2 3">
    <name type="scientific">Teladorsagia circumcincta</name>
    <name type="common">Brown stomach worm</name>
    <name type="synonym">Ostertagia circumcincta</name>
    <dbReference type="NCBI Taxonomy" id="45464"/>
    <lineage>
        <taxon>Eukaryota</taxon>
        <taxon>Metazoa</taxon>
        <taxon>Ecdysozoa</taxon>
        <taxon>Nematoda</taxon>
        <taxon>Chromadorea</taxon>
        <taxon>Rhabditida</taxon>
        <taxon>Rhabditina</taxon>
        <taxon>Rhabditomorpha</taxon>
        <taxon>Strongyloidea</taxon>
        <taxon>Trichostrongylidae</taxon>
        <taxon>Teladorsagia</taxon>
    </lineage>
</organism>
<dbReference type="Gene3D" id="3.40.50.1820">
    <property type="entry name" value="alpha/beta hydrolase"/>
    <property type="match status" value="1"/>
</dbReference>
<dbReference type="EMBL" id="KZ348904">
    <property type="protein sequence ID" value="PIO65568.1"/>
    <property type="molecule type" value="Genomic_DNA"/>
</dbReference>
<comment type="similarity">
    <text evidence="1">Belongs to the peptidase S10 family.</text>
</comment>
<evidence type="ECO:0000313" key="3">
    <source>
        <dbReference type="Proteomes" id="UP000230423"/>
    </source>
</evidence>
<dbReference type="InterPro" id="IPR029058">
    <property type="entry name" value="AB_hydrolase_fold"/>
</dbReference>
<protein>
    <submittedName>
        <fullName evidence="2">Uncharacterized protein</fullName>
    </submittedName>
</protein>
<dbReference type="GO" id="GO:0004185">
    <property type="term" value="F:serine-type carboxypeptidase activity"/>
    <property type="evidence" value="ECO:0007669"/>
    <property type="project" value="InterPro"/>
</dbReference>
<dbReference type="AlphaFoldDB" id="A0A2G9U5W4"/>
<evidence type="ECO:0000256" key="1">
    <source>
        <dbReference type="ARBA" id="ARBA00009431"/>
    </source>
</evidence>
<accession>A0A2G9U5W4</accession>
<keyword evidence="3" id="KW-1185">Reference proteome</keyword>
<dbReference type="InterPro" id="IPR001563">
    <property type="entry name" value="Peptidase_S10"/>
</dbReference>
<sequence>MVFFARKKDGLNPYHIHQKCVLPPPATVKQRRGGLDYSKISYTTICINDTAVTMYMNRPDVRQALGIPSSLGHWAVCNNGLIFKQLYNGMEAQAKSILSKGLKGLYSSFYRVDESAAFSPRSKSD</sequence>
<dbReference type="OrthoDB" id="1022205at2759"/>
<dbReference type="Pfam" id="PF00450">
    <property type="entry name" value="Peptidase_S10"/>
    <property type="match status" value="1"/>
</dbReference>
<dbReference type="GO" id="GO:0006508">
    <property type="term" value="P:proteolysis"/>
    <property type="evidence" value="ECO:0007669"/>
    <property type="project" value="InterPro"/>
</dbReference>
<reference evidence="2 3" key="1">
    <citation type="submission" date="2015-09" db="EMBL/GenBank/DDBJ databases">
        <title>Draft genome of the parasitic nematode Teladorsagia circumcincta isolate WARC Sus (inbred).</title>
        <authorList>
            <person name="Mitreva M."/>
        </authorList>
    </citation>
    <scope>NUCLEOTIDE SEQUENCE [LARGE SCALE GENOMIC DNA]</scope>
    <source>
        <strain evidence="2 3">S</strain>
    </source>
</reference>
<dbReference type="SUPFAM" id="SSF53474">
    <property type="entry name" value="alpha/beta-Hydrolases"/>
    <property type="match status" value="1"/>
</dbReference>
<evidence type="ECO:0000313" key="2">
    <source>
        <dbReference type="EMBL" id="PIO65568.1"/>
    </source>
</evidence>
<dbReference type="Proteomes" id="UP000230423">
    <property type="component" value="Unassembled WGS sequence"/>
</dbReference>
<proteinExistence type="inferred from homology"/>
<gene>
    <name evidence="2" type="ORF">TELCIR_12757</name>
</gene>
<name>A0A2G9U5W4_TELCI</name>